<evidence type="ECO:0000313" key="4">
    <source>
        <dbReference type="EMBL" id="PRP66791.1"/>
    </source>
</evidence>
<dbReference type="InterPro" id="IPR050832">
    <property type="entry name" value="Bact_Acetyltransf"/>
</dbReference>
<dbReference type="InterPro" id="IPR016181">
    <property type="entry name" value="Acyl_CoA_acyltransferase"/>
</dbReference>
<dbReference type="PANTHER" id="PTHR43877:SF2">
    <property type="entry name" value="AMINOALKYLPHOSPHONATE N-ACETYLTRANSFERASE-RELATED"/>
    <property type="match status" value="1"/>
</dbReference>
<dbReference type="EMBL" id="MQUC01000003">
    <property type="protein sequence ID" value="PRP66791.1"/>
    <property type="molecule type" value="Genomic_DNA"/>
</dbReference>
<dbReference type="GO" id="GO:0016747">
    <property type="term" value="F:acyltransferase activity, transferring groups other than amino-acyl groups"/>
    <property type="evidence" value="ECO:0007669"/>
    <property type="project" value="InterPro"/>
</dbReference>
<dbReference type="RefSeq" id="WP_105982585.1">
    <property type="nucleotide sequence ID" value="NZ_MQUC01000003.1"/>
</dbReference>
<dbReference type="InterPro" id="IPR000182">
    <property type="entry name" value="GNAT_dom"/>
</dbReference>
<proteinExistence type="predicted"/>
<evidence type="ECO:0000259" key="3">
    <source>
        <dbReference type="PROSITE" id="PS51186"/>
    </source>
</evidence>
<keyword evidence="5" id="KW-1185">Reference proteome</keyword>
<dbReference type="Gene3D" id="3.40.630.30">
    <property type="match status" value="1"/>
</dbReference>
<gene>
    <name evidence="4" type="ORF">BST86_06595</name>
</gene>
<dbReference type="PANTHER" id="PTHR43877">
    <property type="entry name" value="AMINOALKYLPHOSPHONATE N-ACETYLTRANSFERASE-RELATED-RELATED"/>
    <property type="match status" value="1"/>
</dbReference>
<evidence type="ECO:0000256" key="2">
    <source>
        <dbReference type="ARBA" id="ARBA00023315"/>
    </source>
</evidence>
<feature type="domain" description="N-acetyltransferase" evidence="3">
    <location>
        <begin position="8"/>
        <end position="151"/>
    </location>
</feature>
<dbReference type="AlphaFoldDB" id="A0A2S9WTI4"/>
<dbReference type="PROSITE" id="PS51186">
    <property type="entry name" value="GNAT"/>
    <property type="match status" value="1"/>
</dbReference>
<organism evidence="4 5">
    <name type="scientific">Nonlabens agnitus</name>
    <dbReference type="NCBI Taxonomy" id="870484"/>
    <lineage>
        <taxon>Bacteria</taxon>
        <taxon>Pseudomonadati</taxon>
        <taxon>Bacteroidota</taxon>
        <taxon>Flavobacteriia</taxon>
        <taxon>Flavobacteriales</taxon>
        <taxon>Flavobacteriaceae</taxon>
        <taxon>Nonlabens</taxon>
    </lineage>
</organism>
<protein>
    <submittedName>
        <fullName evidence="4">GNAT family N-acetyltransferase</fullName>
    </submittedName>
</protein>
<dbReference type="SUPFAM" id="SSF55729">
    <property type="entry name" value="Acyl-CoA N-acyltransferases (Nat)"/>
    <property type="match status" value="1"/>
</dbReference>
<dbReference type="OrthoDB" id="9803233at2"/>
<evidence type="ECO:0000256" key="1">
    <source>
        <dbReference type="ARBA" id="ARBA00022679"/>
    </source>
</evidence>
<evidence type="ECO:0000313" key="5">
    <source>
        <dbReference type="Proteomes" id="UP000239532"/>
    </source>
</evidence>
<accession>A0A2S9WTI4</accession>
<comment type="caution">
    <text evidence="4">The sequence shown here is derived from an EMBL/GenBank/DDBJ whole genome shotgun (WGS) entry which is preliminary data.</text>
</comment>
<name>A0A2S9WTI4_9FLAO</name>
<keyword evidence="2" id="KW-0012">Acyltransferase</keyword>
<keyword evidence="1 4" id="KW-0808">Transferase</keyword>
<dbReference type="Pfam" id="PF00583">
    <property type="entry name" value="Acetyltransf_1"/>
    <property type="match status" value="1"/>
</dbReference>
<sequence length="153" mass="17522">MSFDLQRTNADDVHFKSLIPLLDQYLSITDGDDHDFYNQFNQLEQINHVVVAYKDQKAVGCGAIKKVDAQTVEIKRMFTLETVRGKGVATQILKELEKWAEELGFDICRLETGIHQPEAIALYKKNGYSVIPNYDQYVGMELSICFEKSLLKK</sequence>
<dbReference type="Proteomes" id="UP000239532">
    <property type="component" value="Unassembled WGS sequence"/>
</dbReference>
<reference evidence="4 5" key="1">
    <citation type="submission" date="2016-11" db="EMBL/GenBank/DDBJ databases">
        <title>Trade-off between light-utilization and light-protection in marine flavobacteria.</title>
        <authorList>
            <person name="Kumagai Y."/>
        </authorList>
    </citation>
    <scope>NUCLEOTIDE SEQUENCE [LARGE SCALE GENOMIC DNA]</scope>
    <source>
        <strain evidence="4 5">JCM 17109</strain>
    </source>
</reference>
<dbReference type="CDD" id="cd04301">
    <property type="entry name" value="NAT_SF"/>
    <property type="match status" value="1"/>
</dbReference>